<evidence type="ECO:0000313" key="1">
    <source>
        <dbReference type="EMBL" id="EFA80917.1"/>
    </source>
</evidence>
<keyword evidence="2" id="KW-1185">Reference proteome</keyword>
<dbReference type="InParanoid" id="D3BCC7"/>
<dbReference type="RefSeq" id="XP_020433035.1">
    <property type="nucleotide sequence ID" value="XM_020577015.1"/>
</dbReference>
<dbReference type="AlphaFoldDB" id="D3BCC7"/>
<dbReference type="Proteomes" id="UP000001396">
    <property type="component" value="Unassembled WGS sequence"/>
</dbReference>
<reference evidence="1 2" key="1">
    <citation type="journal article" date="2011" name="Genome Res.">
        <title>Phylogeny-wide analysis of social amoeba genomes highlights ancient origins for complex intercellular communication.</title>
        <authorList>
            <person name="Heidel A.J."/>
            <person name="Lawal H.M."/>
            <person name="Felder M."/>
            <person name="Schilde C."/>
            <person name="Helps N.R."/>
            <person name="Tunggal B."/>
            <person name="Rivero F."/>
            <person name="John U."/>
            <person name="Schleicher M."/>
            <person name="Eichinger L."/>
            <person name="Platzer M."/>
            <person name="Noegel A.A."/>
            <person name="Schaap P."/>
            <person name="Gloeckner G."/>
        </authorList>
    </citation>
    <scope>NUCLEOTIDE SEQUENCE [LARGE SCALE GENOMIC DNA]</scope>
    <source>
        <strain evidence="2">ATCC 26659 / Pp 5 / PN500</strain>
    </source>
</reference>
<comment type="caution">
    <text evidence="1">The sequence shown here is derived from an EMBL/GenBank/DDBJ whole genome shotgun (WGS) entry which is preliminary data.</text>
</comment>
<gene>
    <name evidence="1" type="ORF">PPL_06152</name>
</gene>
<dbReference type="EMBL" id="ADBJ01000027">
    <property type="protein sequence ID" value="EFA80917.1"/>
    <property type="molecule type" value="Genomic_DNA"/>
</dbReference>
<organism evidence="1 2">
    <name type="scientific">Heterostelium pallidum (strain ATCC 26659 / Pp 5 / PN500)</name>
    <name type="common">Cellular slime mold</name>
    <name type="synonym">Polysphondylium pallidum</name>
    <dbReference type="NCBI Taxonomy" id="670386"/>
    <lineage>
        <taxon>Eukaryota</taxon>
        <taxon>Amoebozoa</taxon>
        <taxon>Evosea</taxon>
        <taxon>Eumycetozoa</taxon>
        <taxon>Dictyostelia</taxon>
        <taxon>Acytosteliales</taxon>
        <taxon>Acytosteliaceae</taxon>
        <taxon>Heterostelium</taxon>
    </lineage>
</organism>
<sequence length="90" mass="10150">MNKNISLITTICSFRVDLRIIQNTNSERVVANTLGIVSMNIHFSKNILSMVFAARECQAIISNTKEHMGDNANHNTPLFDHTTYNEIAKI</sequence>
<accession>D3BCC7</accession>
<dbReference type="GeneID" id="31361635"/>
<protein>
    <submittedName>
        <fullName evidence="1">Uncharacterized protein</fullName>
    </submittedName>
</protein>
<proteinExistence type="predicted"/>
<name>D3BCC7_HETP5</name>
<evidence type="ECO:0000313" key="2">
    <source>
        <dbReference type="Proteomes" id="UP000001396"/>
    </source>
</evidence>